<dbReference type="InterPro" id="IPR012337">
    <property type="entry name" value="RNaseH-like_sf"/>
</dbReference>
<feature type="domain" description="Piwi" evidence="4">
    <location>
        <begin position="509"/>
        <end position="809"/>
    </location>
</feature>
<dbReference type="InterPro" id="IPR032472">
    <property type="entry name" value="ArgoL2"/>
</dbReference>
<dbReference type="Pfam" id="PF02171">
    <property type="entry name" value="Piwi"/>
    <property type="match status" value="1"/>
</dbReference>
<dbReference type="Proteomes" id="UP001159042">
    <property type="component" value="Unassembled WGS sequence"/>
</dbReference>
<keyword evidence="6" id="KW-1185">Reference proteome</keyword>
<feature type="domain" description="PAZ" evidence="3">
    <location>
        <begin position="244"/>
        <end position="346"/>
    </location>
</feature>
<dbReference type="PROSITE" id="PS50821">
    <property type="entry name" value="PAZ"/>
    <property type="match status" value="1"/>
</dbReference>
<evidence type="ECO:0000313" key="6">
    <source>
        <dbReference type="Proteomes" id="UP001159042"/>
    </source>
</evidence>
<gene>
    <name evidence="5" type="ORF">NQ315_004837</name>
</gene>
<dbReference type="Pfam" id="PF16486">
    <property type="entry name" value="ArgoN"/>
    <property type="match status" value="1"/>
</dbReference>
<sequence length="840" mass="96290">MPSQLSQLHLDRPEQGQGDSSFSAMESQALIKPGTRGRPIRLETNHITLNVGKLKTAVHYDVNLVPDVPKKLLRNVLEVFRQKHYNNRYPAFDGRKNLYSSSPLPFGDFIADEIAIQDSEGREKKFKVEIKFANNVDLTPLQNLLASRETPREALQVVDIVLRSAPASTCISVGRSFFVKPPRIIDLGEGMEMYNGFFQSAIRGWKPFLNVDVAHKSFPKNINLLDIIVELFDINQYQRFERADLSRPLNRYQLETLNSFVKTLRVSYEIPNHPNTRRVYRVNALDDPPKDKIFRLDTGEQITIEKYFERQKNYKLRYPHLPTLWVGAQQRENKILLPLELCTLEEGQVLNRKMTENQTSRMIKQAATSTDVRKDKIMTALNQARHNNHPSVKEFGFSIGNSFEKLDARVLTPPTLAYSNGTVKPTKGVWRGNIFSTGVTINKWTIACVDRRPPRPDDLSRFAEAIMNSARGCGMTITQQPEKPFSHVGDRQNDINKYFQTQKDKKFDVIFVIVPNSGPQYSYVKTAAEINVGCLTQCVKGKTLFKMNPQTAGNILLKVNSKLNGTNHFLNTRPPIMNKPCMIMGADVTHPSPEAKNIPSVAAVTASHDPKAFKYNICWRLQPPKVEIIEDLEAIAIEQLKYFYQETRVKPERIVFFRDGVSEGQFEQVRRAEIRAIRSACKKLQRDGYEPSITFLVVQKRHHTRLFPTNPRDSEDRNNNVPAGTCVDTTITHPFLQDFYLVSHASIQGVAKPTKYCTLWDDNDMSNDDIEELTYYLCHMFSRCTRSVSYPAPTYYAHLAAARAKVYIENERLNLDQLQREFSRFQIQDVIRKGKPMFFV</sequence>
<evidence type="ECO:0000313" key="5">
    <source>
        <dbReference type="EMBL" id="KAJ8920698.1"/>
    </source>
</evidence>
<reference evidence="5 6" key="1">
    <citation type="journal article" date="2023" name="Insect Mol. Biol.">
        <title>Genome sequencing provides insights into the evolution of gene families encoding plant cell wall-degrading enzymes in longhorned beetles.</title>
        <authorList>
            <person name="Shin N.R."/>
            <person name="Okamura Y."/>
            <person name="Kirsch R."/>
            <person name="Pauchet Y."/>
        </authorList>
    </citation>
    <scope>NUCLEOTIDE SEQUENCE [LARGE SCALE GENOMIC DNA]</scope>
    <source>
        <strain evidence="5">EAD_L_NR</strain>
    </source>
</reference>
<dbReference type="Gene3D" id="3.30.420.10">
    <property type="entry name" value="Ribonuclease H-like superfamily/Ribonuclease H"/>
    <property type="match status" value="1"/>
</dbReference>
<dbReference type="Pfam" id="PF08699">
    <property type="entry name" value="ArgoL1"/>
    <property type="match status" value="1"/>
</dbReference>
<evidence type="ECO:0000259" key="3">
    <source>
        <dbReference type="PROSITE" id="PS50821"/>
    </source>
</evidence>
<feature type="coiled-coil region" evidence="1">
    <location>
        <begin position="801"/>
        <end position="828"/>
    </location>
</feature>
<dbReference type="AlphaFoldDB" id="A0AAV8W2H7"/>
<dbReference type="InterPro" id="IPR032474">
    <property type="entry name" value="Argonaute_N"/>
</dbReference>
<dbReference type="PANTHER" id="PTHR22891">
    <property type="entry name" value="EUKARYOTIC TRANSLATION INITIATION FACTOR 2C"/>
    <property type="match status" value="1"/>
</dbReference>
<dbReference type="GO" id="GO:0034587">
    <property type="term" value="P:piRNA processing"/>
    <property type="evidence" value="ECO:0007669"/>
    <property type="project" value="UniProtKB-ARBA"/>
</dbReference>
<accession>A0AAV8W2H7</accession>
<dbReference type="Pfam" id="PF16487">
    <property type="entry name" value="ArgoMid"/>
    <property type="match status" value="1"/>
</dbReference>
<dbReference type="SMART" id="SM01163">
    <property type="entry name" value="DUF1785"/>
    <property type="match status" value="1"/>
</dbReference>
<dbReference type="InterPro" id="IPR003165">
    <property type="entry name" value="Piwi"/>
</dbReference>
<dbReference type="InterPro" id="IPR014811">
    <property type="entry name" value="ArgoL1"/>
</dbReference>
<dbReference type="PROSITE" id="PS50822">
    <property type="entry name" value="PIWI"/>
    <property type="match status" value="1"/>
</dbReference>
<protein>
    <recommendedName>
        <fullName evidence="7">Argonaute 2</fullName>
    </recommendedName>
</protein>
<dbReference type="CDD" id="cd04657">
    <property type="entry name" value="Piwi_ago-like"/>
    <property type="match status" value="1"/>
</dbReference>
<dbReference type="InterPro" id="IPR036397">
    <property type="entry name" value="RNaseH_sf"/>
</dbReference>
<organism evidence="5 6">
    <name type="scientific">Exocentrus adspersus</name>
    <dbReference type="NCBI Taxonomy" id="1586481"/>
    <lineage>
        <taxon>Eukaryota</taxon>
        <taxon>Metazoa</taxon>
        <taxon>Ecdysozoa</taxon>
        <taxon>Arthropoda</taxon>
        <taxon>Hexapoda</taxon>
        <taxon>Insecta</taxon>
        <taxon>Pterygota</taxon>
        <taxon>Neoptera</taxon>
        <taxon>Endopterygota</taxon>
        <taxon>Coleoptera</taxon>
        <taxon>Polyphaga</taxon>
        <taxon>Cucujiformia</taxon>
        <taxon>Chrysomeloidea</taxon>
        <taxon>Cerambycidae</taxon>
        <taxon>Lamiinae</taxon>
        <taxon>Acanthocinini</taxon>
        <taxon>Exocentrus</taxon>
    </lineage>
</organism>
<dbReference type="Pfam" id="PF16488">
    <property type="entry name" value="ArgoL2"/>
    <property type="match status" value="1"/>
</dbReference>
<keyword evidence="1" id="KW-0175">Coiled coil</keyword>
<dbReference type="SUPFAM" id="SSF101690">
    <property type="entry name" value="PAZ domain"/>
    <property type="match status" value="1"/>
</dbReference>
<comment type="caution">
    <text evidence="5">The sequence shown here is derived from an EMBL/GenBank/DDBJ whole genome shotgun (WGS) entry which is preliminary data.</text>
</comment>
<dbReference type="Gene3D" id="3.40.50.2300">
    <property type="match status" value="1"/>
</dbReference>
<dbReference type="Gene3D" id="2.170.260.10">
    <property type="entry name" value="paz domain"/>
    <property type="match status" value="1"/>
</dbReference>
<dbReference type="InterPro" id="IPR036085">
    <property type="entry name" value="PAZ_dom_sf"/>
</dbReference>
<evidence type="ECO:0008006" key="7">
    <source>
        <dbReference type="Google" id="ProtNLM"/>
    </source>
</evidence>
<dbReference type="CDD" id="cd02846">
    <property type="entry name" value="PAZ_argonaute_like"/>
    <property type="match status" value="1"/>
</dbReference>
<name>A0AAV8W2H7_9CUCU</name>
<evidence type="ECO:0000256" key="1">
    <source>
        <dbReference type="SAM" id="Coils"/>
    </source>
</evidence>
<dbReference type="SMART" id="SM00950">
    <property type="entry name" value="Piwi"/>
    <property type="match status" value="1"/>
</dbReference>
<dbReference type="GO" id="GO:0003723">
    <property type="term" value="F:RNA binding"/>
    <property type="evidence" value="ECO:0007669"/>
    <property type="project" value="InterPro"/>
</dbReference>
<dbReference type="EMBL" id="JANEYG010000013">
    <property type="protein sequence ID" value="KAJ8920698.1"/>
    <property type="molecule type" value="Genomic_DNA"/>
</dbReference>
<dbReference type="InterPro" id="IPR032473">
    <property type="entry name" value="Argonaute_Mid_dom"/>
</dbReference>
<feature type="region of interest" description="Disordered" evidence="2">
    <location>
        <begin position="1"/>
        <end position="23"/>
    </location>
</feature>
<dbReference type="Pfam" id="PF02170">
    <property type="entry name" value="PAZ"/>
    <property type="match status" value="1"/>
</dbReference>
<evidence type="ECO:0000256" key="2">
    <source>
        <dbReference type="SAM" id="MobiDB-lite"/>
    </source>
</evidence>
<dbReference type="SUPFAM" id="SSF53098">
    <property type="entry name" value="Ribonuclease H-like"/>
    <property type="match status" value="1"/>
</dbReference>
<evidence type="ECO:0000259" key="4">
    <source>
        <dbReference type="PROSITE" id="PS50822"/>
    </source>
</evidence>
<dbReference type="InterPro" id="IPR003100">
    <property type="entry name" value="PAZ_dom"/>
</dbReference>
<proteinExistence type="predicted"/>
<dbReference type="InterPro" id="IPR045246">
    <property type="entry name" value="Piwi_ago-like"/>
</dbReference>